<evidence type="ECO:0000313" key="2">
    <source>
        <dbReference type="EMBL" id="CAI6368606.1"/>
    </source>
</evidence>
<evidence type="ECO:0000313" key="3">
    <source>
        <dbReference type="Proteomes" id="UP001160148"/>
    </source>
</evidence>
<keyword evidence="3" id="KW-1185">Reference proteome</keyword>
<reference evidence="2 3" key="1">
    <citation type="submission" date="2023-01" db="EMBL/GenBank/DDBJ databases">
        <authorList>
            <person name="Whitehead M."/>
        </authorList>
    </citation>
    <scope>NUCLEOTIDE SEQUENCE [LARGE SCALE GENOMIC DNA]</scope>
</reference>
<comment type="caution">
    <text evidence="2">The sequence shown here is derived from an EMBL/GenBank/DDBJ whole genome shotgun (WGS) entry which is preliminary data.</text>
</comment>
<accession>A0AAV0XMI1</accession>
<dbReference type="Proteomes" id="UP001160148">
    <property type="component" value="Unassembled WGS sequence"/>
</dbReference>
<feature type="region of interest" description="Disordered" evidence="1">
    <location>
        <begin position="55"/>
        <end position="83"/>
    </location>
</feature>
<dbReference type="EMBL" id="CARXXK010000005">
    <property type="protein sequence ID" value="CAI6368606.1"/>
    <property type="molecule type" value="Genomic_DNA"/>
</dbReference>
<gene>
    <name evidence="2" type="ORF">MEUPH1_LOCUS22940</name>
</gene>
<name>A0AAV0XMI1_9HEMI</name>
<sequence length="83" mass="9330">MSSLKDLAQELQPLCYNEDDDNNNSNIMSVQYRKVHNFSRVYRYGRARTHDEEMFPVGSSAAGPDGVQLKAAAPELEARLTPD</sequence>
<protein>
    <submittedName>
        <fullName evidence="2">Uncharacterized protein</fullName>
    </submittedName>
</protein>
<evidence type="ECO:0000256" key="1">
    <source>
        <dbReference type="SAM" id="MobiDB-lite"/>
    </source>
</evidence>
<organism evidence="2 3">
    <name type="scientific">Macrosiphum euphorbiae</name>
    <name type="common">potato aphid</name>
    <dbReference type="NCBI Taxonomy" id="13131"/>
    <lineage>
        <taxon>Eukaryota</taxon>
        <taxon>Metazoa</taxon>
        <taxon>Ecdysozoa</taxon>
        <taxon>Arthropoda</taxon>
        <taxon>Hexapoda</taxon>
        <taxon>Insecta</taxon>
        <taxon>Pterygota</taxon>
        <taxon>Neoptera</taxon>
        <taxon>Paraneoptera</taxon>
        <taxon>Hemiptera</taxon>
        <taxon>Sternorrhyncha</taxon>
        <taxon>Aphidomorpha</taxon>
        <taxon>Aphidoidea</taxon>
        <taxon>Aphididae</taxon>
        <taxon>Macrosiphini</taxon>
        <taxon>Macrosiphum</taxon>
    </lineage>
</organism>
<dbReference type="AlphaFoldDB" id="A0AAV0XMI1"/>
<proteinExistence type="predicted"/>